<keyword evidence="1" id="KW-0472">Membrane</keyword>
<dbReference type="AlphaFoldDB" id="A0A8B3S203"/>
<gene>
    <name evidence="2" type="ORF">AEth_01188</name>
</gene>
<name>A0A8B3S203_9EURY</name>
<sequence length="85" mass="9966">MGVVRESGAINAKVVIVFRHYVAYERVIARRRQFDAVPVVRCSVVHERVIARRRQFDAVLFDAVLFDAVLFMSVLLLLEEYRWMP</sequence>
<comment type="caution">
    <text evidence="2">The sequence shown here is derived from an EMBL/GenBank/DDBJ whole genome shotgun (WGS) entry which is preliminary data.</text>
</comment>
<dbReference type="EMBL" id="RPGO01000028">
    <property type="protein sequence ID" value="RZB29371.1"/>
    <property type="molecule type" value="Genomic_DNA"/>
</dbReference>
<evidence type="ECO:0000256" key="1">
    <source>
        <dbReference type="SAM" id="Phobius"/>
    </source>
</evidence>
<proteinExistence type="predicted"/>
<feature type="transmembrane region" description="Helical" evidence="1">
    <location>
        <begin position="58"/>
        <end position="78"/>
    </location>
</feature>
<keyword evidence="1" id="KW-1133">Transmembrane helix</keyword>
<evidence type="ECO:0000313" key="2">
    <source>
        <dbReference type="EMBL" id="RZB29371.1"/>
    </source>
</evidence>
<dbReference type="Proteomes" id="UP000291831">
    <property type="component" value="Unassembled WGS sequence"/>
</dbReference>
<reference evidence="3" key="1">
    <citation type="submission" date="2019-01" db="EMBL/GenBank/DDBJ databases">
        <title>Anaerobic oxidation of ethane by archaea from a marine hydrocarbon seep.</title>
        <authorList>
            <person name="Musat F."/>
        </authorList>
    </citation>
    <scope>NUCLEOTIDE SEQUENCE [LARGE SCALE GENOMIC DNA]</scope>
</reference>
<evidence type="ECO:0000313" key="3">
    <source>
        <dbReference type="Proteomes" id="UP000291831"/>
    </source>
</evidence>
<organism evidence="2 3">
    <name type="scientific">Candidatus Argoarchaeum ethanivorans</name>
    <dbReference type="NCBI Taxonomy" id="2608793"/>
    <lineage>
        <taxon>Archaea</taxon>
        <taxon>Methanobacteriati</taxon>
        <taxon>Methanobacteriota</taxon>
        <taxon>Stenosarchaea group</taxon>
        <taxon>Methanomicrobia</taxon>
        <taxon>Methanosarcinales</taxon>
        <taxon>Methanosarcinales incertae sedis</taxon>
        <taxon>GOM Arc I cluster</taxon>
        <taxon>Candidatus Argoarchaeum</taxon>
    </lineage>
</organism>
<accession>A0A8B3S203</accession>
<keyword evidence="1" id="KW-0812">Transmembrane</keyword>
<protein>
    <submittedName>
        <fullName evidence="2">Uncharacterized protein</fullName>
    </submittedName>
</protein>